<dbReference type="SUPFAM" id="SSF56801">
    <property type="entry name" value="Acetyl-CoA synthetase-like"/>
    <property type="match status" value="1"/>
</dbReference>
<dbReference type="InterPro" id="IPR045851">
    <property type="entry name" value="AMP-bd_C_sf"/>
</dbReference>
<dbReference type="InterPro" id="IPR006162">
    <property type="entry name" value="Ppantetheine_attach_site"/>
</dbReference>
<dbReference type="InterPro" id="IPR020835">
    <property type="entry name" value="Catalase_sf"/>
</dbReference>
<feature type="transmembrane region" description="Helical" evidence="6">
    <location>
        <begin position="1220"/>
        <end position="1248"/>
    </location>
</feature>
<evidence type="ECO:0000256" key="1">
    <source>
        <dbReference type="ARBA" id="ARBA00004930"/>
    </source>
</evidence>
<evidence type="ECO:0000313" key="9">
    <source>
        <dbReference type="Proteomes" id="UP001567538"/>
    </source>
</evidence>
<keyword evidence="2" id="KW-0596">Phosphopantetheine</keyword>
<accession>A0ABD1GEI5</accession>
<dbReference type="Gene3D" id="2.160.10.10">
    <property type="entry name" value="Hexapeptide repeat proteins"/>
    <property type="match status" value="1"/>
</dbReference>
<dbReference type="SUPFAM" id="SSF51905">
    <property type="entry name" value="FAD/NAD(P)-binding domain"/>
    <property type="match status" value="1"/>
</dbReference>
<keyword evidence="5" id="KW-0587">Phenylpropanoid metabolism</keyword>
<feature type="transmembrane region" description="Helical" evidence="6">
    <location>
        <begin position="1492"/>
        <end position="1513"/>
    </location>
</feature>
<dbReference type="Proteomes" id="UP001567538">
    <property type="component" value="Unassembled WGS sequence"/>
</dbReference>
<dbReference type="InterPro" id="IPR011004">
    <property type="entry name" value="Trimer_LpxA-like_sf"/>
</dbReference>
<dbReference type="GO" id="GO:0016874">
    <property type="term" value="F:ligase activity"/>
    <property type="evidence" value="ECO:0007669"/>
    <property type="project" value="UniProtKB-KW"/>
</dbReference>
<dbReference type="Pfam" id="PF00501">
    <property type="entry name" value="AMP-binding"/>
    <property type="match status" value="1"/>
</dbReference>
<dbReference type="PROSITE" id="PS00012">
    <property type="entry name" value="PHOSPHOPANTETHEINE"/>
    <property type="match status" value="1"/>
</dbReference>
<dbReference type="InterPro" id="IPR020845">
    <property type="entry name" value="AMP-binding_CS"/>
</dbReference>
<dbReference type="SUPFAM" id="SSF51161">
    <property type="entry name" value="Trimeric LpxA-like enzymes"/>
    <property type="match status" value="2"/>
</dbReference>
<dbReference type="InterPro" id="IPR040097">
    <property type="entry name" value="FAAL/FAAC"/>
</dbReference>
<feature type="transmembrane region" description="Helical" evidence="6">
    <location>
        <begin position="1525"/>
        <end position="1547"/>
    </location>
</feature>
<dbReference type="Gene3D" id="1.10.1200.10">
    <property type="entry name" value="ACP-like"/>
    <property type="match status" value="1"/>
</dbReference>
<dbReference type="PROSITE" id="PS50075">
    <property type="entry name" value="CARRIER"/>
    <property type="match status" value="1"/>
</dbReference>
<dbReference type="Gene3D" id="3.30.70.1990">
    <property type="match status" value="1"/>
</dbReference>
<dbReference type="CDD" id="cd05931">
    <property type="entry name" value="FAAL"/>
    <property type="match status" value="1"/>
</dbReference>
<keyword evidence="6" id="KW-1133">Transmembrane helix</keyword>
<comment type="caution">
    <text evidence="8">The sequence shown here is derived from an EMBL/GenBank/DDBJ whole genome shotgun (WGS) entry which is preliminary data.</text>
</comment>
<dbReference type="Gene3D" id="2.40.180.10">
    <property type="entry name" value="Catalase core domain"/>
    <property type="match status" value="1"/>
</dbReference>
<sequence>MEGSCSVDRSHPCFPTNTRIAIVGGGPSGLSAAYALCRLGYSNVTILERNGNPGGMCESVEIEGMVYDLGGQVLAANSAPSIFHLAREIGAEMEEMDTHKFALVDSSTGALSEMNLAEDYVSMISLTLKLQDKVKASGRIGVHAVSELAPDLAPDYLKDQGFASVPKSVMYGYTASGYGYLQDMAYAYVHEFTRTSMAGKIRRFKGGYMSLWKRLCERLPAEVCCNTEVISVTRDSSVVKVQIKCEDGDVEEREFDKIIISGAFPFNNGKTYRSPNSLKITDAVNHRIDMDEMETALFSKVQTIDYYTTALKIKRLDHIPKGFYYFDEFMIDPAAIGNPVAMQRFYQDTDVFLFWSYGNSADIQGTKVAELAIAAAERMGGEVEGVVLQRKFKYFPHVSSKDMKDGFYDKLEFLIQGHRNTYFVGGLMAFELTERNSSYAFDLVRKHFSTDSLEPSYPYVKRLLTLRPSHGRAALKQLDESPGVEFQELSSLDGYLRYWGTHSATQFKTLYTWINEKGHVISQRTYRDLHSNASIVSEKLRTCQSPSIKMGDRVLLVYVPGLDFIDAFFGCLRAGIVPVPAIPPDPSQRSGQALLHISNIAKACNAVAILSTVGYHITVKAASVKNLFALNGRSKSSSCWPVLPWLHTDSWVKKSKISSPRDHAAEEYKPATHDLCFLQFTSGSTGEPKGVMITQGGLIHNVKMMRRRYKSTSNTVLVSWLPQYHDMGLIGGLFTSMVSGGSAILFSPVTFIRDPLLWLQTITTYRATHSAGPNFAFELLNRRLEANKALHYDLSSMVFLMVAAEPIRAATMRKFFELTQPFGLSQEVMAPGYGLAENCVYVCSAYGESREVLVDWEERVCCGYISRDDDDGDMDDVRVKIVDPETCKEHENFEKEGEIWISSPSAGAGYWNKEELSQKTFSNELNDEPGRKYTRTGDLGRIIDGKLFVTGRIKDLIIIAGRNVYSSDIEKTAENSCEVIRPGCCAAVGVPKETLLSKGILVSETSDQVGLIIIAEARDAKSVSNEAARQIQTSVAEDHGVMVASVLLIKPRTISKTTSGKIKRFECLKRFIDGTLDIIHHEKGSIQSDERASESQAVKTRPSSISKTDIVSFLIELLSEMTGVSSAKISTKESLVSYGVDSIGVVRAAQKLSDYLGVPVGAIDIFTATCVEDLACFAENLLKKHRPQTVTGLANSVKKASKAEAAVTFEASSSHKLGIWFMQLIALVYVCFLLMLPACFSISTYAYILSMLHTVDKATFFGYLASFLFAPLCWMLCMFLTCICISFFGTPYLQPNYALDSEMSIWSVQFVKWWALYKAQEVSSKVMAVHLRGTVFINYWFRMLGAKVASSALIDTTDITDPYLVSIGEEAVLAEGALLQSHQVKNGILSLSPIKIGSRASVGPYSLLQRGTVLGDGDEVLALVSSEGNSEATSPHDITLPKDKTVKQMIISKPIIHFLGIYTVGCIGSLSAAASYLIYLWISQRPPTIQHFALICLCGAFHWFPYTIVAYTLMASIAPPHPLVFAIYIALGYTAYGLILSCLTCLLKSYFRRNVNSSRSFLADWFGHRIATVCHIRFAKFLSGTEAFCTYLRCMGAKVGKHCSIRAINPVSDPDLVSLGDGVHLGDFSRVVPGYCSSRGYVSGGIEIQDNSVVGSQGLVLPGSVLEKDVILGALSVAPPNRLLQAGGVFVGSPSPVMVKNTLHGFDDRIEEMDMKYKKVLGNLAANLASSTLKLNSRYFHRIGAAGKGSLRMYDHVLGLPDHEIFSPGKKYCVVLRHSNCLSSDDDARLDPRGAALRIISSNGDASASPLLDLTLKTGNAFHARSIGEFATWLVCGAAAKEEYVKHSPHIRDAMWHSLRRADSYTELHYYSNICRLFRFRDGKEMYVKFKLRPYDRAIGVENGKVEPIGILPPETGAIPRDEGDKRPRLFLADDFCQRVNSPDKVRYVLQLQIRPVPGDEMAREAALDCTKPWDETEFPHLDVGEVTIDQVLTKQESDDLEFNPFLKCPEVDVIRATSCNESASMDHGRSVVYAICQHLRKKKLVPEAWRAFLSQSDVKVDLSGCPMAAASVVKEVTLVRPWYFTFWLMSAQPFLQVFLPYFVMGLVAFAPLNLVFYLNKMKGVEMVYLFPLFWVWSGILAGLVCGVSKWILVGEKKQGKIEAIWSVGIFMDTIWQAIKTLVGEYFMEMTSGSVIFNVWLKAMGSEVAWGGGAYVDSMGAALNPELMEIQENGVVGREALLFGHIYEGDEGKVKYGKVIVRRGGFIGSRAVAMPGATVGGGATLAPLSLAMKEEFVT</sequence>
<evidence type="ECO:0000256" key="2">
    <source>
        <dbReference type="ARBA" id="ARBA00022450"/>
    </source>
</evidence>
<feature type="transmembrane region" description="Helical" evidence="6">
    <location>
        <begin position="1455"/>
        <end position="1480"/>
    </location>
</feature>
<evidence type="ECO:0000256" key="3">
    <source>
        <dbReference type="ARBA" id="ARBA00022553"/>
    </source>
</evidence>
<dbReference type="Pfam" id="PF01593">
    <property type="entry name" value="Amino_oxidase"/>
    <property type="match status" value="1"/>
</dbReference>
<protein>
    <recommendedName>
        <fullName evidence="7">Carrier domain-containing protein</fullName>
    </recommendedName>
</protein>
<feature type="domain" description="Carrier" evidence="7">
    <location>
        <begin position="1105"/>
        <end position="1182"/>
    </location>
</feature>
<dbReference type="EMBL" id="JBEAFC010000009">
    <property type="protein sequence ID" value="KAL1541629.1"/>
    <property type="molecule type" value="Genomic_DNA"/>
</dbReference>
<dbReference type="Gene3D" id="1.10.405.20">
    <property type="match status" value="1"/>
</dbReference>
<dbReference type="GO" id="GO:0009698">
    <property type="term" value="P:phenylpropanoid metabolic process"/>
    <property type="evidence" value="ECO:0007669"/>
    <property type="project" value="UniProtKB-KW"/>
</dbReference>
<dbReference type="Gene3D" id="3.40.50.12780">
    <property type="entry name" value="N-terminal domain of ligase-like"/>
    <property type="match status" value="1"/>
</dbReference>
<feature type="transmembrane region" description="Helical" evidence="6">
    <location>
        <begin position="2131"/>
        <end position="2153"/>
    </location>
</feature>
<evidence type="ECO:0000313" key="8">
    <source>
        <dbReference type="EMBL" id="KAL1541629.1"/>
    </source>
</evidence>
<dbReference type="SUPFAM" id="SSF56634">
    <property type="entry name" value="Heme-dependent catalase-like"/>
    <property type="match status" value="1"/>
</dbReference>
<dbReference type="PANTHER" id="PTHR22754">
    <property type="entry name" value="DISCO-INTERACTING PROTEIN 2 DIP2 -RELATED"/>
    <property type="match status" value="1"/>
</dbReference>
<keyword evidence="3" id="KW-0597">Phosphoprotein</keyword>
<keyword evidence="6" id="KW-0472">Membrane</keyword>
<evidence type="ECO:0000256" key="4">
    <source>
        <dbReference type="ARBA" id="ARBA00022598"/>
    </source>
</evidence>
<dbReference type="InterPro" id="IPR000873">
    <property type="entry name" value="AMP-dep_synth/lig_dom"/>
</dbReference>
<dbReference type="InterPro" id="IPR036736">
    <property type="entry name" value="ACP-like_sf"/>
</dbReference>
<evidence type="ECO:0000256" key="5">
    <source>
        <dbReference type="ARBA" id="ARBA00023051"/>
    </source>
</evidence>
<name>A0ABD1GEI5_SALDI</name>
<dbReference type="SUPFAM" id="SSF47336">
    <property type="entry name" value="ACP-like"/>
    <property type="match status" value="1"/>
</dbReference>
<dbReference type="Gene3D" id="3.50.50.60">
    <property type="entry name" value="FAD/NAD(P)-binding domain"/>
    <property type="match status" value="1"/>
</dbReference>
<keyword evidence="6" id="KW-0812">Transmembrane</keyword>
<dbReference type="InterPro" id="IPR002937">
    <property type="entry name" value="Amino_oxidase"/>
</dbReference>
<reference evidence="8 9" key="1">
    <citation type="submission" date="2024-06" db="EMBL/GenBank/DDBJ databases">
        <title>A chromosome level genome sequence of Diviner's sage (Salvia divinorum).</title>
        <authorList>
            <person name="Ford S.A."/>
            <person name="Ro D.-K."/>
            <person name="Ness R.W."/>
            <person name="Phillips M.A."/>
        </authorList>
    </citation>
    <scope>NUCLEOTIDE SEQUENCE [LARGE SCALE GENOMIC DNA]</scope>
    <source>
        <strain evidence="8">SAF-2024a</strain>
        <tissue evidence="8">Leaf</tissue>
    </source>
</reference>
<dbReference type="InterPro" id="IPR009081">
    <property type="entry name" value="PP-bd_ACP"/>
</dbReference>
<dbReference type="PANTHER" id="PTHR22754:SF32">
    <property type="entry name" value="DISCO-INTERACTING PROTEIN 2"/>
    <property type="match status" value="1"/>
</dbReference>
<dbReference type="InterPro" id="IPR042099">
    <property type="entry name" value="ANL_N_sf"/>
</dbReference>
<keyword evidence="4" id="KW-0436">Ligase</keyword>
<dbReference type="PROSITE" id="PS00455">
    <property type="entry name" value="AMP_BINDING"/>
    <property type="match status" value="1"/>
</dbReference>
<feature type="transmembrane region" description="Helical" evidence="6">
    <location>
        <begin position="1260"/>
        <end position="1288"/>
    </location>
</feature>
<gene>
    <name evidence="8" type="ORF">AAHA92_25828</name>
</gene>
<evidence type="ECO:0000256" key="6">
    <source>
        <dbReference type="SAM" id="Phobius"/>
    </source>
</evidence>
<keyword evidence="9" id="KW-1185">Reference proteome</keyword>
<feature type="transmembrane region" description="Helical" evidence="6">
    <location>
        <begin position="2099"/>
        <end position="2119"/>
    </location>
</feature>
<dbReference type="PRINTS" id="PR00419">
    <property type="entry name" value="ADXRDTASE"/>
</dbReference>
<organism evidence="8 9">
    <name type="scientific">Salvia divinorum</name>
    <name type="common">Maria pastora</name>
    <name type="synonym">Diviner's sage</name>
    <dbReference type="NCBI Taxonomy" id="28513"/>
    <lineage>
        <taxon>Eukaryota</taxon>
        <taxon>Viridiplantae</taxon>
        <taxon>Streptophyta</taxon>
        <taxon>Embryophyta</taxon>
        <taxon>Tracheophyta</taxon>
        <taxon>Spermatophyta</taxon>
        <taxon>Magnoliopsida</taxon>
        <taxon>eudicotyledons</taxon>
        <taxon>Gunneridae</taxon>
        <taxon>Pentapetalae</taxon>
        <taxon>asterids</taxon>
        <taxon>lamiids</taxon>
        <taxon>Lamiales</taxon>
        <taxon>Lamiaceae</taxon>
        <taxon>Nepetoideae</taxon>
        <taxon>Mentheae</taxon>
        <taxon>Salviinae</taxon>
        <taxon>Salvia</taxon>
        <taxon>Salvia subgen. Calosphace</taxon>
    </lineage>
</organism>
<dbReference type="InterPro" id="IPR036188">
    <property type="entry name" value="FAD/NAD-bd_sf"/>
</dbReference>
<evidence type="ECO:0000259" key="7">
    <source>
        <dbReference type="PROSITE" id="PS50075"/>
    </source>
</evidence>
<comment type="pathway">
    <text evidence="1">Phytoalexin biosynthesis; 3,4',5-trihydroxystilbene biosynthesis; 3,4',5-trihydroxystilbene from trans-4-coumarate: step 1/2.</text>
</comment>
<dbReference type="Gene3D" id="3.30.300.30">
    <property type="match status" value="1"/>
</dbReference>
<proteinExistence type="predicted"/>
<dbReference type="Pfam" id="PF00550">
    <property type="entry name" value="PP-binding"/>
    <property type="match status" value="1"/>
</dbReference>